<proteinExistence type="predicted"/>
<sequence length="118" mass="13684">MEDNSSLLNGAELQDAKHTRSESKITTVSADARLMPRPPARVDNRKQKSWAHKWRISSIRTIWEKMSTRWPRSFSRTSSLSSRTSFPLLRISCCREGNHYCSVLPEDERTSTGTRLMW</sequence>
<dbReference type="AlphaFoldDB" id="A0A4Z2FVQ3"/>
<evidence type="ECO:0000313" key="2">
    <source>
        <dbReference type="EMBL" id="TNN45051.1"/>
    </source>
</evidence>
<evidence type="ECO:0000256" key="1">
    <source>
        <dbReference type="SAM" id="MobiDB-lite"/>
    </source>
</evidence>
<keyword evidence="3" id="KW-1185">Reference proteome</keyword>
<dbReference type="Proteomes" id="UP000314294">
    <property type="component" value="Unassembled WGS sequence"/>
</dbReference>
<evidence type="ECO:0000313" key="3">
    <source>
        <dbReference type="Proteomes" id="UP000314294"/>
    </source>
</evidence>
<comment type="caution">
    <text evidence="2">The sequence shown here is derived from an EMBL/GenBank/DDBJ whole genome shotgun (WGS) entry which is preliminary data.</text>
</comment>
<feature type="compositionally biased region" description="Basic and acidic residues" evidence="1">
    <location>
        <begin position="14"/>
        <end position="23"/>
    </location>
</feature>
<feature type="region of interest" description="Disordered" evidence="1">
    <location>
        <begin position="1"/>
        <end position="46"/>
    </location>
</feature>
<gene>
    <name evidence="2" type="ORF">EYF80_044757</name>
</gene>
<reference evidence="2 3" key="1">
    <citation type="submission" date="2019-03" db="EMBL/GenBank/DDBJ databases">
        <title>First draft genome of Liparis tanakae, snailfish: a comprehensive survey of snailfish specific genes.</title>
        <authorList>
            <person name="Kim W."/>
            <person name="Song I."/>
            <person name="Jeong J.-H."/>
            <person name="Kim D."/>
            <person name="Kim S."/>
            <person name="Ryu S."/>
            <person name="Song J.Y."/>
            <person name="Lee S.K."/>
        </authorList>
    </citation>
    <scope>NUCLEOTIDE SEQUENCE [LARGE SCALE GENOMIC DNA]</scope>
    <source>
        <tissue evidence="2">Muscle</tissue>
    </source>
</reference>
<name>A0A4Z2FVQ3_9TELE</name>
<organism evidence="2 3">
    <name type="scientific">Liparis tanakae</name>
    <name type="common">Tanaka's snailfish</name>
    <dbReference type="NCBI Taxonomy" id="230148"/>
    <lineage>
        <taxon>Eukaryota</taxon>
        <taxon>Metazoa</taxon>
        <taxon>Chordata</taxon>
        <taxon>Craniata</taxon>
        <taxon>Vertebrata</taxon>
        <taxon>Euteleostomi</taxon>
        <taxon>Actinopterygii</taxon>
        <taxon>Neopterygii</taxon>
        <taxon>Teleostei</taxon>
        <taxon>Neoteleostei</taxon>
        <taxon>Acanthomorphata</taxon>
        <taxon>Eupercaria</taxon>
        <taxon>Perciformes</taxon>
        <taxon>Cottioidei</taxon>
        <taxon>Cottales</taxon>
        <taxon>Liparidae</taxon>
        <taxon>Liparis</taxon>
    </lineage>
</organism>
<dbReference type="EMBL" id="SRLO01000870">
    <property type="protein sequence ID" value="TNN45051.1"/>
    <property type="molecule type" value="Genomic_DNA"/>
</dbReference>
<protein>
    <submittedName>
        <fullName evidence="2">Uncharacterized protein</fullName>
    </submittedName>
</protein>
<accession>A0A4Z2FVQ3</accession>